<dbReference type="PROSITE" id="PS51796">
    <property type="entry name" value="MSS4"/>
    <property type="match status" value="1"/>
</dbReference>
<dbReference type="Pfam" id="PF04421">
    <property type="entry name" value="Mss4"/>
    <property type="match status" value="1"/>
</dbReference>
<dbReference type="InterPro" id="IPR007515">
    <property type="entry name" value="Mss4"/>
</dbReference>
<dbReference type="InterPro" id="IPR011323">
    <property type="entry name" value="Mss4/transl-control_tumour"/>
</dbReference>
<dbReference type="GO" id="GO:0005085">
    <property type="term" value="F:guanyl-nucleotide exchange factor activity"/>
    <property type="evidence" value="ECO:0007669"/>
    <property type="project" value="UniProtKB-KW"/>
</dbReference>
<dbReference type="GO" id="GO:0015031">
    <property type="term" value="P:protein transport"/>
    <property type="evidence" value="ECO:0007669"/>
    <property type="project" value="UniProtKB-KW"/>
</dbReference>
<dbReference type="EMBL" id="JAEUBF010000666">
    <property type="protein sequence ID" value="KAH3676267.1"/>
    <property type="molecule type" value="Genomic_DNA"/>
</dbReference>
<keyword evidence="2" id="KW-0344">Guanine-nucleotide releasing factor</keyword>
<keyword evidence="3" id="KW-0653">Protein transport</keyword>
<keyword evidence="5" id="KW-1185">Reference proteome</keyword>
<dbReference type="GO" id="GO:0008270">
    <property type="term" value="F:zinc ion binding"/>
    <property type="evidence" value="ECO:0007669"/>
    <property type="project" value="TreeGrafter"/>
</dbReference>
<dbReference type="GO" id="GO:0007264">
    <property type="term" value="P:small GTPase-mediated signal transduction"/>
    <property type="evidence" value="ECO:0007669"/>
    <property type="project" value="InterPro"/>
</dbReference>
<organism evidence="4 5">
    <name type="scientific">Wickerhamomyces mucosus</name>
    <dbReference type="NCBI Taxonomy" id="1378264"/>
    <lineage>
        <taxon>Eukaryota</taxon>
        <taxon>Fungi</taxon>
        <taxon>Dikarya</taxon>
        <taxon>Ascomycota</taxon>
        <taxon>Saccharomycotina</taxon>
        <taxon>Saccharomycetes</taxon>
        <taxon>Phaffomycetales</taxon>
        <taxon>Wickerhamomycetaceae</taxon>
        <taxon>Wickerhamomyces</taxon>
    </lineage>
</organism>
<accession>A0A9P8PQL0</accession>
<evidence type="ECO:0000313" key="4">
    <source>
        <dbReference type="EMBL" id="KAH3676267.1"/>
    </source>
</evidence>
<reference evidence="4" key="1">
    <citation type="journal article" date="2021" name="Open Biol.">
        <title>Shared evolutionary footprints suggest mitochondrial oxidative damage underlies multiple complex I losses in fungi.</title>
        <authorList>
            <person name="Schikora-Tamarit M.A."/>
            <person name="Marcet-Houben M."/>
            <person name="Nosek J."/>
            <person name="Gabaldon T."/>
        </authorList>
    </citation>
    <scope>NUCLEOTIDE SEQUENCE</scope>
    <source>
        <strain evidence="4">CBS6341</strain>
    </source>
</reference>
<dbReference type="GO" id="GO:0016020">
    <property type="term" value="C:membrane"/>
    <property type="evidence" value="ECO:0007669"/>
    <property type="project" value="TreeGrafter"/>
</dbReference>
<dbReference type="PANTHER" id="PTHR13276:SF0">
    <property type="entry name" value="GUANINE NUCLEOTIDE EXCHANGE FACTOR MSS4"/>
    <property type="match status" value="1"/>
</dbReference>
<dbReference type="InterPro" id="IPR011057">
    <property type="entry name" value="Mss4-like_sf"/>
</dbReference>
<protein>
    <recommendedName>
        <fullName evidence="6">Mss4-like protein</fullName>
    </recommendedName>
</protein>
<comment type="caution">
    <text evidence="4">The sequence shown here is derived from an EMBL/GenBank/DDBJ whole genome shotgun (WGS) entry which is preliminary data.</text>
</comment>
<dbReference type="GO" id="GO:0006892">
    <property type="term" value="P:post-Golgi vesicle-mediated transport"/>
    <property type="evidence" value="ECO:0007669"/>
    <property type="project" value="TreeGrafter"/>
</dbReference>
<gene>
    <name evidence="4" type="ORF">WICMUC_002144</name>
</gene>
<dbReference type="SUPFAM" id="SSF51316">
    <property type="entry name" value="Mss4-like"/>
    <property type="match status" value="1"/>
</dbReference>
<dbReference type="PANTHER" id="PTHR13276">
    <property type="entry name" value="GUANINE NUCLEOTIDE EXCHANGE FACTOR MSS4"/>
    <property type="match status" value="1"/>
</dbReference>
<evidence type="ECO:0000256" key="2">
    <source>
        <dbReference type="ARBA" id="ARBA00022658"/>
    </source>
</evidence>
<evidence type="ECO:0008006" key="6">
    <source>
        <dbReference type="Google" id="ProtNLM"/>
    </source>
</evidence>
<dbReference type="OrthoDB" id="30840at2759"/>
<dbReference type="Gene3D" id="2.170.150.10">
    <property type="entry name" value="Metal Binding Protein, Guanine Nucleotide Exchange Factor, Chain A"/>
    <property type="match status" value="1"/>
</dbReference>
<sequence length="144" mass="16589">MSTAYTNYSSSLDLSKKLIIRCPFSKCHTRLIQTHSPNIQELDIKSIKFLKTTNPDTNPTTIEEHDSNLNKYIKIDDVWDFDNIGVSKEFNQDQSDSVKLERLIICSDCERGPLGFATFEDNSTDVKDLKYYLHLDSVVYQTVQ</sequence>
<evidence type="ECO:0000313" key="5">
    <source>
        <dbReference type="Proteomes" id="UP000769528"/>
    </source>
</evidence>
<evidence type="ECO:0000256" key="3">
    <source>
        <dbReference type="ARBA" id="ARBA00022927"/>
    </source>
</evidence>
<evidence type="ECO:0000256" key="1">
    <source>
        <dbReference type="ARBA" id="ARBA00022448"/>
    </source>
</evidence>
<keyword evidence="1" id="KW-0813">Transport</keyword>
<reference evidence="4" key="2">
    <citation type="submission" date="2021-01" db="EMBL/GenBank/DDBJ databases">
        <authorList>
            <person name="Schikora-Tamarit M.A."/>
        </authorList>
    </citation>
    <scope>NUCLEOTIDE SEQUENCE</scope>
    <source>
        <strain evidence="4">CBS6341</strain>
    </source>
</reference>
<proteinExistence type="predicted"/>
<name>A0A9P8PQL0_9ASCO</name>
<dbReference type="AlphaFoldDB" id="A0A9P8PQL0"/>
<dbReference type="GO" id="GO:0005829">
    <property type="term" value="C:cytosol"/>
    <property type="evidence" value="ECO:0007669"/>
    <property type="project" value="TreeGrafter"/>
</dbReference>
<dbReference type="Proteomes" id="UP000769528">
    <property type="component" value="Unassembled WGS sequence"/>
</dbReference>